<dbReference type="GeneID" id="64350010"/>
<comment type="caution">
    <text evidence="1">The sequence shown here is derived from an EMBL/GenBank/DDBJ whole genome shotgun (WGS) entry which is preliminary data.</text>
</comment>
<evidence type="ECO:0000313" key="1">
    <source>
        <dbReference type="EMBL" id="PLA41283.1"/>
    </source>
</evidence>
<reference evidence="1 2" key="1">
    <citation type="submission" date="2017-12" db="EMBL/GenBank/DDBJ databases">
        <title>Phylogenetic diversity of female urinary microbiome.</title>
        <authorList>
            <person name="Thomas-White K."/>
            <person name="Wolfe A.J."/>
        </authorList>
    </citation>
    <scope>NUCLEOTIDE SEQUENCE [LARGE SCALE GENOMIC DNA]</scope>
    <source>
        <strain evidence="1 2">UMB0321</strain>
    </source>
</reference>
<evidence type="ECO:0000313" key="2">
    <source>
        <dbReference type="Proteomes" id="UP000234767"/>
    </source>
</evidence>
<organism evidence="1 2">
    <name type="scientific">Neisseria sicca</name>
    <dbReference type="NCBI Taxonomy" id="490"/>
    <lineage>
        <taxon>Bacteria</taxon>
        <taxon>Pseudomonadati</taxon>
        <taxon>Pseudomonadota</taxon>
        <taxon>Betaproteobacteria</taxon>
        <taxon>Neisseriales</taxon>
        <taxon>Neisseriaceae</taxon>
        <taxon>Neisseria</taxon>
    </lineage>
</organism>
<sequence length="61" mass="6725">MPESVDSTIPMGASSTDKGCGMLFQTTFDVKIRQFGFKSWQDGKAEETSGADLYRFQANPL</sequence>
<dbReference type="EMBL" id="PKJO01000001">
    <property type="protein sequence ID" value="PLA41283.1"/>
    <property type="molecule type" value="Genomic_DNA"/>
</dbReference>
<proteinExistence type="predicted"/>
<dbReference type="AlphaFoldDB" id="A0A2I1XFA1"/>
<gene>
    <name evidence="1" type="ORF">CYK00_01410</name>
</gene>
<dbReference type="Proteomes" id="UP000234767">
    <property type="component" value="Unassembled WGS sequence"/>
</dbReference>
<name>A0A2I1XFA1_NEISI</name>
<dbReference type="RefSeq" id="WP_070656714.1">
    <property type="nucleotide sequence ID" value="NZ_CP072524.1"/>
</dbReference>
<protein>
    <submittedName>
        <fullName evidence="1">Pseudouridine synthase</fullName>
    </submittedName>
</protein>
<accession>A0A2I1XFA1</accession>